<keyword evidence="4" id="KW-0720">Serine protease</keyword>
<feature type="domain" description="Peptidase S8/S53" evidence="6">
    <location>
        <begin position="3"/>
        <end position="338"/>
    </location>
</feature>
<dbReference type="Pfam" id="PF06280">
    <property type="entry name" value="fn3_5"/>
    <property type="match status" value="1"/>
</dbReference>
<dbReference type="InterPro" id="IPR050131">
    <property type="entry name" value="Peptidase_S8_subtilisin-like"/>
</dbReference>
<evidence type="ECO:0000313" key="9">
    <source>
        <dbReference type="Proteomes" id="UP000224854"/>
    </source>
</evidence>
<dbReference type="SUPFAM" id="SSF52743">
    <property type="entry name" value="Subtilisin-like"/>
    <property type="match status" value="1"/>
</dbReference>
<dbReference type="Gene3D" id="2.60.40.1710">
    <property type="entry name" value="Subtilisin-like superfamily"/>
    <property type="match status" value="1"/>
</dbReference>
<name>A0A2C5ZDB9_9HYPO</name>
<dbReference type="Pfam" id="PF00082">
    <property type="entry name" value="Peptidase_S8"/>
    <property type="match status" value="1"/>
</dbReference>
<dbReference type="OrthoDB" id="10256524at2759"/>
<evidence type="ECO:0008006" key="10">
    <source>
        <dbReference type="Google" id="ProtNLM"/>
    </source>
</evidence>
<dbReference type="GO" id="GO:0016020">
    <property type="term" value="C:membrane"/>
    <property type="evidence" value="ECO:0007669"/>
    <property type="project" value="InterPro"/>
</dbReference>
<dbReference type="GO" id="GO:0006508">
    <property type="term" value="P:proteolysis"/>
    <property type="evidence" value="ECO:0007669"/>
    <property type="project" value="UniProtKB-KW"/>
</dbReference>
<dbReference type="EMBL" id="NJEU01000201">
    <property type="protein sequence ID" value="PHH79017.1"/>
    <property type="molecule type" value="Genomic_DNA"/>
</dbReference>
<dbReference type="Gene3D" id="3.40.50.200">
    <property type="entry name" value="Peptidase S8/S53 domain"/>
    <property type="match status" value="2"/>
</dbReference>
<accession>A0A2C5ZDB9</accession>
<organism evidence="8 9">
    <name type="scientific">Ophiocordyceps australis</name>
    <dbReference type="NCBI Taxonomy" id="1399860"/>
    <lineage>
        <taxon>Eukaryota</taxon>
        <taxon>Fungi</taxon>
        <taxon>Dikarya</taxon>
        <taxon>Ascomycota</taxon>
        <taxon>Pezizomycotina</taxon>
        <taxon>Sordariomycetes</taxon>
        <taxon>Hypocreomycetidae</taxon>
        <taxon>Hypocreales</taxon>
        <taxon>Ophiocordycipitaceae</taxon>
        <taxon>Ophiocordyceps</taxon>
    </lineage>
</organism>
<proteinExistence type="inferred from homology"/>
<dbReference type="PROSITE" id="PS51892">
    <property type="entry name" value="SUBTILASE"/>
    <property type="match status" value="1"/>
</dbReference>
<evidence type="ECO:0000256" key="1">
    <source>
        <dbReference type="ARBA" id="ARBA00011073"/>
    </source>
</evidence>
<evidence type="ECO:0000313" key="8">
    <source>
        <dbReference type="EMBL" id="PHH79017.1"/>
    </source>
</evidence>
<evidence type="ECO:0000259" key="7">
    <source>
        <dbReference type="Pfam" id="PF06280"/>
    </source>
</evidence>
<dbReference type="InterPro" id="IPR000209">
    <property type="entry name" value="Peptidase_S8/S53_dom"/>
</dbReference>
<evidence type="ECO:0000256" key="5">
    <source>
        <dbReference type="PROSITE-ProRule" id="PRU01240"/>
    </source>
</evidence>
<comment type="caution">
    <text evidence="5">Lacks conserved residue(s) required for the propagation of feature annotation.</text>
</comment>
<evidence type="ECO:0000256" key="2">
    <source>
        <dbReference type="ARBA" id="ARBA00022670"/>
    </source>
</evidence>
<comment type="similarity">
    <text evidence="1 5">Belongs to the peptidase S8 family.</text>
</comment>
<dbReference type="Proteomes" id="UP000224854">
    <property type="component" value="Unassembled WGS sequence"/>
</dbReference>
<dbReference type="InterPro" id="IPR010435">
    <property type="entry name" value="C5a/SBT2-like_Fn3"/>
</dbReference>
<evidence type="ECO:0000256" key="3">
    <source>
        <dbReference type="ARBA" id="ARBA00022729"/>
    </source>
</evidence>
<dbReference type="PANTHER" id="PTHR43806">
    <property type="entry name" value="PEPTIDASE S8"/>
    <property type="match status" value="1"/>
</dbReference>
<comment type="caution">
    <text evidence="8">The sequence shown here is derived from an EMBL/GenBank/DDBJ whole genome shotgun (WGS) entry which is preliminary data.</text>
</comment>
<evidence type="ECO:0000256" key="4">
    <source>
        <dbReference type="ARBA" id="ARBA00022825"/>
    </source>
</evidence>
<dbReference type="InterPro" id="IPR036852">
    <property type="entry name" value="Peptidase_S8/S53_dom_sf"/>
</dbReference>
<gene>
    <name evidence="8" type="ORF">CDD82_2710</name>
</gene>
<keyword evidence="3" id="KW-0732">Signal</keyword>
<dbReference type="GO" id="GO:0004252">
    <property type="term" value="F:serine-type endopeptidase activity"/>
    <property type="evidence" value="ECO:0007669"/>
    <property type="project" value="InterPro"/>
</dbReference>
<keyword evidence="4" id="KW-0378">Hydrolase</keyword>
<reference evidence="8 9" key="1">
    <citation type="submission" date="2017-06" db="EMBL/GenBank/DDBJ databases">
        <title>Ant-infecting Ophiocordyceps genomes reveal a high diversity of potential behavioral manipulation genes and a possible major role for enterotoxins.</title>
        <authorList>
            <person name="De Bekker C."/>
            <person name="Evans H.C."/>
            <person name="Brachmann A."/>
            <person name="Hughes D.P."/>
        </authorList>
    </citation>
    <scope>NUCLEOTIDE SEQUENCE [LARGE SCALE GENOMIC DNA]</scope>
    <source>
        <strain evidence="8 9">1348a</strain>
    </source>
</reference>
<keyword evidence="2" id="KW-0645">Protease</keyword>
<protein>
    <recommendedName>
        <fullName evidence="10">Peptidase S8/S53 domain-containing protein</fullName>
    </recommendedName>
</protein>
<feature type="domain" description="C5a peptidase/Subtilisin-like protease SBT2-like Fn3-like" evidence="7">
    <location>
        <begin position="384"/>
        <end position="504"/>
    </location>
</feature>
<sequence length="657" mass="70015">MYGAAPDAELGMYRITCTGIFTNDVWIDAVFRAHDDGATIISSSAGNPGGWTTSMLSEAAQRLVDAGVVFIQGAGNDGLTGAFSLLDPAFARSVVAVGSANSLVEPRLVAEAVYAVDGGEETPFLFWDVEPMLNFTGEPMELYVLDSTVCGSLPEQLPDLSGKIVLSPFRQPVPEHLEALLSKGATQLLAYDLDEAQEPTFYSVQDPPEGVVALALIEPRVAEALMQASQSGKVMVTIFPSKNSRKRYLEAANDSPGAVSYFSSWGPSFDLALQPSLTGIGSWLLSTAPVKKISQGFSVNQGTSYSAPLIASVVALVTEARGGHVDPATMQNLLVSHSYPQLYHDGDAFSDLLAPVAQQGGGLVRAFDAAYATTLLRCDGAGLNFNDSQHSVSTLEFSVSNTGNQEVTYRVSQVAALTAYLFTENATLATIPMNLETVRAGASLSFSHGDESSAQISFAVASKDSQAVRVTAKAPDNLDSTRFAMWSGWVAVNGSDGSSLSLPYQGFSGSLRHHAVMQSDSAKLLYHGNVVTSETEFTLPAKNSVERPALSLAIEASLGAPLVHAHYVPVTPDNSSKEAIGQVSGFPVSYMPSSLTQMPDLVQFTHFEMNGMLDSGDYAPEGLYKIVVRALRNFGDADRADDWDMSETQQFGIKYVR</sequence>
<keyword evidence="9" id="KW-1185">Reference proteome</keyword>
<dbReference type="PANTHER" id="PTHR43806:SF66">
    <property type="entry name" value="SERIN ENDOPEPTIDASE"/>
    <property type="match status" value="1"/>
</dbReference>
<dbReference type="AlphaFoldDB" id="A0A2C5ZDB9"/>
<evidence type="ECO:0000259" key="6">
    <source>
        <dbReference type="Pfam" id="PF00082"/>
    </source>
</evidence>